<keyword evidence="2" id="KW-1185">Reference proteome</keyword>
<evidence type="ECO:0000313" key="2">
    <source>
        <dbReference type="Proteomes" id="UP000605676"/>
    </source>
</evidence>
<gene>
    <name evidence="1" type="ORF">JIV24_17540</name>
</gene>
<evidence type="ECO:0008006" key="3">
    <source>
        <dbReference type="Google" id="ProtNLM"/>
    </source>
</evidence>
<dbReference type="PROSITE" id="PS51257">
    <property type="entry name" value="PROKAR_LIPOPROTEIN"/>
    <property type="match status" value="1"/>
</dbReference>
<sequence length="145" mass="16667">MISVLNKYSKKTGEICYKLLIASVLIFSSCEKVEGPGGMAKITGKVIIEDYNSDFTVLRDVYPAQAYDVYLIYGNDSFYGDRIKTSYDGYFEFDFLREGDYTVFVYSKDKSFDYNSTSEKIPVFRNVKILSKRQVLEVNDLIVVK</sequence>
<dbReference type="EMBL" id="JAENRR010000055">
    <property type="protein sequence ID" value="MBK3519156.1"/>
    <property type="molecule type" value="Genomic_DNA"/>
</dbReference>
<protein>
    <recommendedName>
        <fullName evidence="3">Carboxypeptidase regulatory-like domain-containing protein</fullName>
    </recommendedName>
</protein>
<comment type="caution">
    <text evidence="1">The sequence shown here is derived from an EMBL/GenBank/DDBJ whole genome shotgun (WGS) entry which is preliminary data.</text>
</comment>
<proteinExistence type="predicted"/>
<name>A0ABS1HNA4_9BACT</name>
<evidence type="ECO:0000313" key="1">
    <source>
        <dbReference type="EMBL" id="MBK3519156.1"/>
    </source>
</evidence>
<accession>A0ABS1HNA4</accession>
<reference evidence="1 2" key="1">
    <citation type="submission" date="2021-01" db="EMBL/GenBank/DDBJ databases">
        <title>Carboxyliciviraga sp.nov., isolated from coastal sediments.</title>
        <authorList>
            <person name="Lu D."/>
            <person name="Zhang T."/>
        </authorList>
    </citation>
    <scope>NUCLEOTIDE SEQUENCE [LARGE SCALE GENOMIC DNA]</scope>
    <source>
        <strain evidence="1 2">N1Y132</strain>
    </source>
</reference>
<dbReference type="Proteomes" id="UP000605676">
    <property type="component" value="Unassembled WGS sequence"/>
</dbReference>
<dbReference type="SUPFAM" id="SSF117074">
    <property type="entry name" value="Hypothetical protein PA1324"/>
    <property type="match status" value="1"/>
</dbReference>
<dbReference type="RefSeq" id="WP_200466377.1">
    <property type="nucleotide sequence ID" value="NZ_JAENRR010000055.1"/>
</dbReference>
<organism evidence="1 2">
    <name type="scientific">Carboxylicivirga marina</name>
    <dbReference type="NCBI Taxonomy" id="2800988"/>
    <lineage>
        <taxon>Bacteria</taxon>
        <taxon>Pseudomonadati</taxon>
        <taxon>Bacteroidota</taxon>
        <taxon>Bacteroidia</taxon>
        <taxon>Marinilabiliales</taxon>
        <taxon>Marinilabiliaceae</taxon>
        <taxon>Carboxylicivirga</taxon>
    </lineage>
</organism>